<evidence type="ECO:0000256" key="4">
    <source>
        <dbReference type="ARBA" id="ARBA00023136"/>
    </source>
</evidence>
<evidence type="ECO:0000256" key="5">
    <source>
        <dbReference type="SAM" id="Phobius"/>
    </source>
</evidence>
<dbReference type="AlphaFoldDB" id="A0A0G1M6J9"/>
<comment type="subcellular location">
    <subcellularLocation>
        <location evidence="1">Membrane</location>
        <topology evidence="1">Multi-pass membrane protein</topology>
    </subcellularLocation>
</comment>
<dbReference type="EMBL" id="LCKT01000032">
    <property type="protein sequence ID" value="KKU03876.1"/>
    <property type="molecule type" value="Genomic_DNA"/>
</dbReference>
<dbReference type="GO" id="GO:0016020">
    <property type="term" value="C:membrane"/>
    <property type="evidence" value="ECO:0007669"/>
    <property type="project" value="UniProtKB-SubCell"/>
</dbReference>
<feature type="transmembrane region" description="Helical" evidence="5">
    <location>
        <begin position="85"/>
        <end position="107"/>
    </location>
</feature>
<dbReference type="InterPro" id="IPR020846">
    <property type="entry name" value="MFS_dom"/>
</dbReference>
<organism evidence="7 8">
    <name type="scientific">Candidatus Giovannonibacteria bacterium GW2011_GWA2_45_21</name>
    <dbReference type="NCBI Taxonomy" id="1618649"/>
    <lineage>
        <taxon>Bacteria</taxon>
        <taxon>Candidatus Giovannoniibacteriota</taxon>
    </lineage>
</organism>
<dbReference type="PRINTS" id="PR01035">
    <property type="entry name" value="TCRTETA"/>
</dbReference>
<dbReference type="PROSITE" id="PS50850">
    <property type="entry name" value="MFS"/>
    <property type="match status" value="1"/>
</dbReference>
<dbReference type="PANTHER" id="PTHR23518">
    <property type="entry name" value="C-METHYLTRANSFERASE"/>
    <property type="match status" value="1"/>
</dbReference>
<dbReference type="PANTHER" id="PTHR23518:SF2">
    <property type="entry name" value="MAJOR FACILITATOR SUPERFAMILY TRANSPORTER"/>
    <property type="match status" value="1"/>
</dbReference>
<dbReference type="Pfam" id="PF07690">
    <property type="entry name" value="MFS_1"/>
    <property type="match status" value="2"/>
</dbReference>
<comment type="caution">
    <text evidence="7">The sequence shown here is derived from an EMBL/GenBank/DDBJ whole genome shotgun (WGS) entry which is preliminary data.</text>
</comment>
<keyword evidence="4 5" id="KW-0472">Membrane</keyword>
<dbReference type="GO" id="GO:0022857">
    <property type="term" value="F:transmembrane transporter activity"/>
    <property type="evidence" value="ECO:0007669"/>
    <property type="project" value="InterPro"/>
</dbReference>
<dbReference type="InterPro" id="IPR011701">
    <property type="entry name" value="MFS"/>
</dbReference>
<feature type="transmembrane region" description="Helical" evidence="5">
    <location>
        <begin position="342"/>
        <end position="372"/>
    </location>
</feature>
<feature type="transmembrane region" description="Helical" evidence="5">
    <location>
        <begin position="215"/>
        <end position="236"/>
    </location>
</feature>
<feature type="transmembrane region" description="Helical" evidence="5">
    <location>
        <begin position="35"/>
        <end position="64"/>
    </location>
</feature>
<feature type="domain" description="Major facilitator superfamily (MFS) profile" evidence="6">
    <location>
        <begin position="17"/>
        <end position="400"/>
    </location>
</feature>
<proteinExistence type="predicted"/>
<evidence type="ECO:0000259" key="6">
    <source>
        <dbReference type="PROSITE" id="PS50850"/>
    </source>
</evidence>
<evidence type="ECO:0000256" key="2">
    <source>
        <dbReference type="ARBA" id="ARBA00022692"/>
    </source>
</evidence>
<name>A0A0G1M6J9_9BACT</name>
<feature type="transmembrane region" description="Helical" evidence="5">
    <location>
        <begin position="257"/>
        <end position="278"/>
    </location>
</feature>
<dbReference type="InterPro" id="IPR036259">
    <property type="entry name" value="MFS_trans_sf"/>
</dbReference>
<dbReference type="Gene3D" id="1.20.1250.20">
    <property type="entry name" value="MFS general substrate transporter like domains"/>
    <property type="match status" value="2"/>
</dbReference>
<evidence type="ECO:0000256" key="1">
    <source>
        <dbReference type="ARBA" id="ARBA00004141"/>
    </source>
</evidence>
<feature type="transmembrane region" description="Helical" evidence="5">
    <location>
        <begin position="290"/>
        <end position="321"/>
    </location>
</feature>
<feature type="transmembrane region" description="Helical" evidence="5">
    <location>
        <begin position="152"/>
        <end position="169"/>
    </location>
</feature>
<feature type="transmembrane region" description="Helical" evidence="5">
    <location>
        <begin position="378"/>
        <end position="397"/>
    </location>
</feature>
<keyword evidence="3 5" id="KW-1133">Transmembrane helix</keyword>
<dbReference type="CDD" id="cd17370">
    <property type="entry name" value="MFS_MJ1317_like"/>
    <property type="match status" value="1"/>
</dbReference>
<dbReference type="SUPFAM" id="SSF103473">
    <property type="entry name" value="MFS general substrate transporter"/>
    <property type="match status" value="1"/>
</dbReference>
<dbReference type="Proteomes" id="UP000034696">
    <property type="component" value="Unassembled WGS sequence"/>
</dbReference>
<protein>
    <submittedName>
        <fullName evidence="7">Major facilitator family transporter</fullName>
    </submittedName>
</protein>
<accession>A0A0G1M6J9</accession>
<dbReference type="InterPro" id="IPR001958">
    <property type="entry name" value="Tet-R_TetA/multi-R_MdtG-like"/>
</dbReference>
<evidence type="ECO:0000313" key="8">
    <source>
        <dbReference type="Proteomes" id="UP000034696"/>
    </source>
</evidence>
<feature type="transmembrane region" description="Helical" evidence="5">
    <location>
        <begin position="176"/>
        <end position="195"/>
    </location>
</feature>
<evidence type="ECO:0000313" key="7">
    <source>
        <dbReference type="EMBL" id="KKU03876.1"/>
    </source>
</evidence>
<reference evidence="7 8" key="1">
    <citation type="journal article" date="2015" name="Nature">
        <title>rRNA introns, odd ribosomes, and small enigmatic genomes across a large radiation of phyla.</title>
        <authorList>
            <person name="Brown C.T."/>
            <person name="Hug L.A."/>
            <person name="Thomas B.C."/>
            <person name="Sharon I."/>
            <person name="Castelle C.J."/>
            <person name="Singh A."/>
            <person name="Wilkins M.J."/>
            <person name="Williams K.H."/>
            <person name="Banfield J.F."/>
        </authorList>
    </citation>
    <scope>NUCLEOTIDE SEQUENCE [LARGE SCALE GENOMIC DNA]</scope>
</reference>
<evidence type="ECO:0000256" key="3">
    <source>
        <dbReference type="ARBA" id="ARBA00022989"/>
    </source>
</evidence>
<sequence>MNASDAKKPAAFGLSKNVISMGTVSFLNDLSSDMIFPFIPAFVVTVLGGSAAFVGVIEGVADATQSILKIISGRLSDKWDKRKPFVVFGYSLSALSKPLLALAASPWHVLGVRFLDRLGKGTRDAPRDALLSFSTEHSTIGRAFGFHRGADTLGAAIGPLIAILILPLIGNNLRTLFLFSFFASAAAVIILSFSVKEVVRTNGKEKLELKPPSGFHFSDLGAPFLIFLISATLFNLGRISEAFFLLRAQDIGIALMFLPLVYVVYSLSFALFSAPAGILADHIGHRNTFMIGMVIFSASALLFSVSASVLTIWLLVALYGLYSALTDGVGKAIVANLVDERLLGTAFGIYSAFTGIALLPASLIFGILWVKFGPGTSFLWSALLGILSLFIFLFLRVKKHEF</sequence>
<keyword evidence="2 5" id="KW-0812">Transmembrane</keyword>
<gene>
    <name evidence="7" type="ORF">UX06_C0032G0016</name>
</gene>